<evidence type="ECO:0000256" key="1">
    <source>
        <dbReference type="SAM" id="SignalP"/>
    </source>
</evidence>
<dbReference type="Proteomes" id="UP000244450">
    <property type="component" value="Unassembled WGS sequence"/>
</dbReference>
<proteinExistence type="predicted"/>
<accession>A0A2T7BFX6</accession>
<dbReference type="AlphaFoldDB" id="A0A2T7BFX6"/>
<organism evidence="2 3">
    <name type="scientific">Chitinophaga parva</name>
    <dbReference type="NCBI Taxonomy" id="2169414"/>
    <lineage>
        <taxon>Bacteria</taxon>
        <taxon>Pseudomonadati</taxon>
        <taxon>Bacteroidota</taxon>
        <taxon>Chitinophagia</taxon>
        <taxon>Chitinophagales</taxon>
        <taxon>Chitinophagaceae</taxon>
        <taxon>Chitinophaga</taxon>
    </lineage>
</organism>
<keyword evidence="3" id="KW-1185">Reference proteome</keyword>
<name>A0A2T7BFX6_9BACT</name>
<keyword evidence="1" id="KW-0732">Signal</keyword>
<feature type="chain" id="PRO_5015768036" evidence="1">
    <location>
        <begin position="26"/>
        <end position="69"/>
    </location>
</feature>
<evidence type="ECO:0000313" key="3">
    <source>
        <dbReference type="Proteomes" id="UP000244450"/>
    </source>
</evidence>
<comment type="caution">
    <text evidence="2">The sequence shown here is derived from an EMBL/GenBank/DDBJ whole genome shotgun (WGS) entry which is preliminary data.</text>
</comment>
<reference evidence="2 3" key="1">
    <citation type="submission" date="2018-04" db="EMBL/GenBank/DDBJ databases">
        <title>Chitinophaga fuyangensis sp. nov., isolated from soil in a chemical factory.</title>
        <authorList>
            <person name="Chen K."/>
        </authorList>
    </citation>
    <scope>NUCLEOTIDE SEQUENCE [LARGE SCALE GENOMIC DNA]</scope>
    <source>
        <strain evidence="2 3">LY-1</strain>
    </source>
</reference>
<evidence type="ECO:0000313" key="2">
    <source>
        <dbReference type="EMBL" id="PUZ25190.1"/>
    </source>
</evidence>
<protein>
    <submittedName>
        <fullName evidence="2">Cytochrome C551</fullName>
    </submittedName>
</protein>
<dbReference type="EMBL" id="QCYK01000002">
    <property type="protein sequence ID" value="PUZ25190.1"/>
    <property type="molecule type" value="Genomic_DNA"/>
</dbReference>
<dbReference type="RefSeq" id="WP_108687028.1">
    <property type="nucleotide sequence ID" value="NZ_QCYK01000002.1"/>
</dbReference>
<sequence>MKNFLKVGFFAIALGVFAVSCGSGAKTETADSTATSTTTVDSTVAAVKPDTAAAVPVDTAAAKADSTKK</sequence>
<feature type="signal peptide" evidence="1">
    <location>
        <begin position="1"/>
        <end position="25"/>
    </location>
</feature>
<dbReference type="PROSITE" id="PS51257">
    <property type="entry name" value="PROKAR_LIPOPROTEIN"/>
    <property type="match status" value="1"/>
</dbReference>
<gene>
    <name evidence="2" type="ORF">DCC81_12845</name>
</gene>